<sequence length="504" mass="56157">MRKIFLGILLPFTFVSIPNSTLAMEYYPSSDLSQNISSESASESFYTTAARLVQQQIFLTARLEQSLSSPDPNKMRSVRGQLTIFTHAVDTFLAGQYSSPKTLCTPTGELSPQSSVVVQLTESQSQIYCSLYASSQELGKLYPVVDRLLSRRGELALVKPLPLVSGEHDSDSVLSIAPKQRPDLGNPATPFSSREPNLTSFPLPVVGNTAKTAIANYVAPIQPAIAVPEETISTIKTVNQILTAVQKAFPQNIKFINPQKDAATLDRFAYDIDSQEKQTYAQFLQLPNTGIFRVLPDSAYRRPLNLPQNRLQASVSERYPFPSVGEVKEDFIPSLALKMIGDNFQLVHQGINYGFIIDVGDVPLEKLDGRLQAVSSSTGEFLLNYQPPKQLKALQIDRQRFLTGKDQNWQQNQILLAGATAKLNHTYLVRSLQFQLPPILLNPQPISRPNSRIRQQLGQVPSSDTIIAFRAVRRRPDGSYTILWRVLNQLPAPQIEDLENYINN</sequence>
<gene>
    <name evidence="2" type="ORF">H6G59_07525</name>
</gene>
<name>A0ABR8FC21_9NOST</name>
<accession>A0ABR8FC21</accession>
<dbReference type="RefSeq" id="WP_190712983.1">
    <property type="nucleotide sequence ID" value="NZ_JACJST010000005.1"/>
</dbReference>
<keyword evidence="3" id="KW-1185">Reference proteome</keyword>
<dbReference type="EMBL" id="JACJST010000005">
    <property type="protein sequence ID" value="MBD2567763.1"/>
    <property type="molecule type" value="Genomic_DNA"/>
</dbReference>
<evidence type="ECO:0000313" key="2">
    <source>
        <dbReference type="EMBL" id="MBD2567763.1"/>
    </source>
</evidence>
<feature type="chain" id="PRO_5046186872" evidence="1">
    <location>
        <begin position="24"/>
        <end position="504"/>
    </location>
</feature>
<proteinExistence type="predicted"/>
<comment type="caution">
    <text evidence="2">The sequence shown here is derived from an EMBL/GenBank/DDBJ whole genome shotgun (WGS) entry which is preliminary data.</text>
</comment>
<feature type="signal peptide" evidence="1">
    <location>
        <begin position="1"/>
        <end position="23"/>
    </location>
</feature>
<reference evidence="2 3" key="1">
    <citation type="journal article" date="2020" name="ISME J.">
        <title>Comparative genomics reveals insights into cyanobacterial evolution and habitat adaptation.</title>
        <authorList>
            <person name="Chen M.Y."/>
            <person name="Teng W.K."/>
            <person name="Zhao L."/>
            <person name="Hu C.X."/>
            <person name="Zhou Y.K."/>
            <person name="Han B.P."/>
            <person name="Song L.R."/>
            <person name="Shu W.S."/>
        </authorList>
    </citation>
    <scope>NUCLEOTIDE SEQUENCE [LARGE SCALE GENOMIC DNA]</scope>
    <source>
        <strain evidence="2 3">FACHB-196</strain>
    </source>
</reference>
<organism evidence="2 3">
    <name type="scientific">Anabaena lutea FACHB-196</name>
    <dbReference type="NCBI Taxonomy" id="2692881"/>
    <lineage>
        <taxon>Bacteria</taxon>
        <taxon>Bacillati</taxon>
        <taxon>Cyanobacteriota</taxon>
        <taxon>Cyanophyceae</taxon>
        <taxon>Nostocales</taxon>
        <taxon>Nostocaceae</taxon>
        <taxon>Anabaena</taxon>
    </lineage>
</organism>
<dbReference type="Proteomes" id="UP000640531">
    <property type="component" value="Unassembled WGS sequence"/>
</dbReference>
<evidence type="ECO:0000256" key="1">
    <source>
        <dbReference type="SAM" id="SignalP"/>
    </source>
</evidence>
<evidence type="ECO:0000313" key="3">
    <source>
        <dbReference type="Proteomes" id="UP000640531"/>
    </source>
</evidence>
<keyword evidence="1" id="KW-0732">Signal</keyword>
<protein>
    <submittedName>
        <fullName evidence="2">Uncharacterized protein</fullName>
    </submittedName>
</protein>